<dbReference type="EMBL" id="OC930756">
    <property type="protein sequence ID" value="CAD7658829.1"/>
    <property type="molecule type" value="Genomic_DNA"/>
</dbReference>
<keyword evidence="2" id="KW-1185">Reference proteome</keyword>
<dbReference type="OrthoDB" id="6241903at2759"/>
<sequence>MASICFKRFNHLLSKLETSVEFNRCLLRAKNGTKGSVRKSHAFTGYREWNWEPNRPYIQRLMHFHAALMWCYIYWSFRHNWRELV</sequence>
<protein>
    <submittedName>
        <fullName evidence="1">Uncharacterized protein</fullName>
    </submittedName>
</protein>
<reference evidence="1" key="1">
    <citation type="submission" date="2020-11" db="EMBL/GenBank/DDBJ databases">
        <authorList>
            <person name="Tran Van P."/>
        </authorList>
    </citation>
    <scope>NUCLEOTIDE SEQUENCE</scope>
</reference>
<proteinExistence type="predicted"/>
<gene>
    <name evidence="1" type="ORF">ONB1V03_LOCUS15449</name>
</gene>
<organism evidence="1">
    <name type="scientific">Oppiella nova</name>
    <dbReference type="NCBI Taxonomy" id="334625"/>
    <lineage>
        <taxon>Eukaryota</taxon>
        <taxon>Metazoa</taxon>
        <taxon>Ecdysozoa</taxon>
        <taxon>Arthropoda</taxon>
        <taxon>Chelicerata</taxon>
        <taxon>Arachnida</taxon>
        <taxon>Acari</taxon>
        <taxon>Acariformes</taxon>
        <taxon>Sarcoptiformes</taxon>
        <taxon>Oribatida</taxon>
        <taxon>Brachypylina</taxon>
        <taxon>Oppioidea</taxon>
        <taxon>Oppiidae</taxon>
        <taxon>Oppiella</taxon>
    </lineage>
</organism>
<evidence type="ECO:0000313" key="1">
    <source>
        <dbReference type="EMBL" id="CAD7658829.1"/>
    </source>
</evidence>
<name>A0A7R9MET4_9ACAR</name>
<feature type="non-terminal residue" evidence="1">
    <location>
        <position position="1"/>
    </location>
</feature>
<evidence type="ECO:0000313" key="2">
    <source>
        <dbReference type="Proteomes" id="UP000728032"/>
    </source>
</evidence>
<dbReference type="AlphaFoldDB" id="A0A7R9MET4"/>
<dbReference type="Proteomes" id="UP000728032">
    <property type="component" value="Unassembled WGS sequence"/>
</dbReference>
<dbReference type="EMBL" id="CAJPVJ010015931">
    <property type="protein sequence ID" value="CAG2176015.1"/>
    <property type="molecule type" value="Genomic_DNA"/>
</dbReference>
<accession>A0A7R9MET4</accession>